<dbReference type="PROSITE" id="PS51762">
    <property type="entry name" value="GH16_2"/>
    <property type="match status" value="1"/>
</dbReference>
<keyword evidence="3" id="KW-0732">Signal</keyword>
<dbReference type="InterPro" id="IPR008263">
    <property type="entry name" value="GH16_AS"/>
</dbReference>
<dbReference type="PROSITE" id="PS01034">
    <property type="entry name" value="GH16_1"/>
    <property type="match status" value="1"/>
</dbReference>
<comment type="caution">
    <text evidence="5">The sequence shown here is derived from an EMBL/GenBank/DDBJ whole genome shotgun (WGS) entry which is preliminary data.</text>
</comment>
<organism evidence="5 6">
    <name type="scientific">Centaurea solstitialis</name>
    <name type="common">yellow star-thistle</name>
    <dbReference type="NCBI Taxonomy" id="347529"/>
    <lineage>
        <taxon>Eukaryota</taxon>
        <taxon>Viridiplantae</taxon>
        <taxon>Streptophyta</taxon>
        <taxon>Embryophyta</taxon>
        <taxon>Tracheophyta</taxon>
        <taxon>Spermatophyta</taxon>
        <taxon>Magnoliopsida</taxon>
        <taxon>eudicotyledons</taxon>
        <taxon>Gunneridae</taxon>
        <taxon>Pentapetalae</taxon>
        <taxon>asterids</taxon>
        <taxon>campanulids</taxon>
        <taxon>Asterales</taxon>
        <taxon>Asteraceae</taxon>
        <taxon>Carduoideae</taxon>
        <taxon>Cardueae</taxon>
        <taxon>Centaureinae</taxon>
        <taxon>Centaurea</taxon>
    </lineage>
</organism>
<dbReference type="InterPro" id="IPR044791">
    <property type="entry name" value="Beta-glucanase/XTH"/>
</dbReference>
<dbReference type="InterPro" id="IPR013320">
    <property type="entry name" value="ConA-like_dom_sf"/>
</dbReference>
<dbReference type="AlphaFoldDB" id="A0AA38U0T3"/>
<feature type="domain" description="GH16" evidence="4">
    <location>
        <begin position="2"/>
        <end position="161"/>
    </location>
</feature>
<evidence type="ECO:0000313" key="6">
    <source>
        <dbReference type="Proteomes" id="UP001172457"/>
    </source>
</evidence>
<dbReference type="InterPro" id="IPR000757">
    <property type="entry name" value="Beta-glucanase-like"/>
</dbReference>
<evidence type="ECO:0000259" key="4">
    <source>
        <dbReference type="PROSITE" id="PS51762"/>
    </source>
</evidence>
<keyword evidence="6" id="KW-1185">Reference proteome</keyword>
<evidence type="ECO:0000256" key="3">
    <source>
        <dbReference type="SAM" id="SignalP"/>
    </source>
</evidence>
<dbReference type="PANTHER" id="PTHR31062">
    <property type="entry name" value="XYLOGLUCAN ENDOTRANSGLUCOSYLASE/HYDROLASE PROTEIN 8-RELATED"/>
    <property type="match status" value="1"/>
</dbReference>
<evidence type="ECO:0000313" key="5">
    <source>
        <dbReference type="EMBL" id="KAJ9565061.1"/>
    </source>
</evidence>
<accession>A0AA38U0T3</accession>
<keyword evidence="1" id="KW-0378">Hydrolase</keyword>
<dbReference type="Proteomes" id="UP001172457">
    <property type="component" value="Chromosome 1"/>
</dbReference>
<dbReference type="GO" id="GO:0005975">
    <property type="term" value="P:carbohydrate metabolic process"/>
    <property type="evidence" value="ECO:0007669"/>
    <property type="project" value="InterPro"/>
</dbReference>
<gene>
    <name evidence="5" type="ORF">OSB04_001027</name>
</gene>
<keyword evidence="2" id="KW-0326">Glycosidase</keyword>
<proteinExistence type="predicted"/>
<dbReference type="GO" id="GO:0004553">
    <property type="term" value="F:hydrolase activity, hydrolyzing O-glycosyl compounds"/>
    <property type="evidence" value="ECO:0007669"/>
    <property type="project" value="InterPro"/>
</dbReference>
<dbReference type="SUPFAM" id="SSF49899">
    <property type="entry name" value="Concanavalin A-like lectins/glucanases"/>
    <property type="match status" value="1"/>
</dbReference>
<name>A0AA38U0T3_9ASTR</name>
<dbReference type="Pfam" id="PF00722">
    <property type="entry name" value="Glyco_hydro_16"/>
    <property type="match status" value="1"/>
</dbReference>
<evidence type="ECO:0000256" key="1">
    <source>
        <dbReference type="ARBA" id="ARBA00022801"/>
    </source>
</evidence>
<dbReference type="Gene3D" id="2.60.120.200">
    <property type="match status" value="1"/>
</dbReference>
<reference evidence="5" key="1">
    <citation type="submission" date="2023-03" db="EMBL/GenBank/DDBJ databases">
        <title>Chromosome-scale reference genome and RAD-based genetic map of yellow starthistle (Centaurea solstitialis) reveal putative structural variation and QTLs associated with invader traits.</title>
        <authorList>
            <person name="Reatini B."/>
            <person name="Cang F.A."/>
            <person name="Jiang Q."/>
            <person name="Mckibben M.T.W."/>
            <person name="Barker M.S."/>
            <person name="Rieseberg L.H."/>
            <person name="Dlugosch K.M."/>
        </authorList>
    </citation>
    <scope>NUCLEOTIDE SEQUENCE</scope>
    <source>
        <strain evidence="5">CAN-66</strain>
        <tissue evidence="5">Leaf</tissue>
    </source>
</reference>
<protein>
    <recommendedName>
        <fullName evidence="4">GH16 domain-containing protein</fullName>
    </recommendedName>
</protein>
<evidence type="ECO:0000256" key="2">
    <source>
        <dbReference type="ARBA" id="ARBA00023295"/>
    </source>
</evidence>
<feature type="signal peptide" evidence="3">
    <location>
        <begin position="1"/>
        <end position="22"/>
    </location>
</feature>
<feature type="chain" id="PRO_5041242845" description="GH16 domain-containing protein" evidence="3">
    <location>
        <begin position="23"/>
        <end position="161"/>
    </location>
</feature>
<sequence>MDIYLWLKTLIFFEMFFMLNDALRNASFNENYSVNWGNQHVLFFNQGREVQLSLDRSSGFFLAGFKSKAYFASGYFQMRIKLPGKDSAGVLYTDVTVHDELDFEFLGNRPGKPISLQTNVFSNGVGGREQKTNLWFDPTARFPLLQTAMEPTPNSVHTYFS</sequence>
<dbReference type="EMBL" id="JARYMX010000001">
    <property type="protein sequence ID" value="KAJ9565061.1"/>
    <property type="molecule type" value="Genomic_DNA"/>
</dbReference>